<name>A0A1I1UDG5_9RHOB</name>
<dbReference type="RefSeq" id="WP_149754677.1">
    <property type="nucleotide sequence ID" value="NZ_FOMS01000002.1"/>
</dbReference>
<dbReference type="OrthoDB" id="8112769at2"/>
<evidence type="ECO:0000313" key="1">
    <source>
        <dbReference type="EMBL" id="SFD68665.1"/>
    </source>
</evidence>
<accession>A0A1I1UDG5</accession>
<dbReference type="PROSITE" id="PS51318">
    <property type="entry name" value="TAT"/>
    <property type="match status" value="1"/>
</dbReference>
<dbReference type="InterPro" id="IPR006311">
    <property type="entry name" value="TAT_signal"/>
</dbReference>
<dbReference type="EMBL" id="FOMS01000002">
    <property type="protein sequence ID" value="SFD68665.1"/>
    <property type="molecule type" value="Genomic_DNA"/>
</dbReference>
<dbReference type="InterPro" id="IPR012334">
    <property type="entry name" value="Pectin_lyas_fold"/>
</dbReference>
<dbReference type="Proteomes" id="UP000325289">
    <property type="component" value="Unassembled WGS sequence"/>
</dbReference>
<evidence type="ECO:0008006" key="3">
    <source>
        <dbReference type="Google" id="ProtNLM"/>
    </source>
</evidence>
<keyword evidence="2" id="KW-1185">Reference proteome</keyword>
<proteinExistence type="predicted"/>
<organism evidence="1 2">
    <name type="scientific">Roseivivax sediminis</name>
    <dbReference type="NCBI Taxonomy" id="936889"/>
    <lineage>
        <taxon>Bacteria</taxon>
        <taxon>Pseudomonadati</taxon>
        <taxon>Pseudomonadota</taxon>
        <taxon>Alphaproteobacteria</taxon>
        <taxon>Rhodobacterales</taxon>
        <taxon>Roseobacteraceae</taxon>
        <taxon>Roseivivax</taxon>
    </lineage>
</organism>
<dbReference type="InterPro" id="IPR011050">
    <property type="entry name" value="Pectin_lyase_fold/virulence"/>
</dbReference>
<protein>
    <recommendedName>
        <fullName evidence="3">Pectate lyase superfamily protein</fullName>
    </recommendedName>
</protein>
<evidence type="ECO:0000313" key="2">
    <source>
        <dbReference type="Proteomes" id="UP000325289"/>
    </source>
</evidence>
<dbReference type="AlphaFoldDB" id="A0A1I1UDG5"/>
<dbReference type="SUPFAM" id="SSF51126">
    <property type="entry name" value="Pectin lyase-like"/>
    <property type="match status" value="1"/>
</dbReference>
<reference evidence="1 2" key="1">
    <citation type="submission" date="2016-10" db="EMBL/GenBank/DDBJ databases">
        <authorList>
            <person name="Varghese N."/>
            <person name="Submissions S."/>
        </authorList>
    </citation>
    <scope>NUCLEOTIDE SEQUENCE [LARGE SCALE GENOMIC DNA]</scope>
    <source>
        <strain evidence="2">YIM D21,KCTC 23444,ACCC 10710</strain>
    </source>
</reference>
<sequence length="635" mass="66420">MSISRRRLVGLAARTALAQATGGGAHAHLLYEAQYGAAPGPGGGAIFATRQAAAAADTGAAEVLWVGDLVYRPSAEAAPALVTADGQGWVPAGPVFLDHWDVDPSGEADATDALQAAIDFCITAGVGELSIPDGIFRIRGVTVGGPLHIVGNPRSAIFRMFDPEGTAFTFDDTHSGMIGCRLQGNDRGGTGVAFARADHSKGSGILIGTEIERFRIGVHNRGRGGLNFDRIQVLGCSRAAVESAGNFMESRITNSTLWCFGNGGDALVVDRESDDMVNPEGWVVAHCTILATGGSPFVCRAALSVRLLACTFSEGVKPLLIEGGPNAITGLQFIGCWHQIQSPEKLPTMLVRGSRISNIHVMGGQIIHEAGASGVRLEGPGPQSIRFTDVDFRVGRRDREALADTTIGIENRGAKAVFVTGCTFRYYVEGARNVAESEGAVTRYDGNRFTVPPFDDLSPASSLGVNFGAGSSPAVGNFTLFVQDGAPEDPALAFQSRPGTGLCRRGDGMAFVHDGAMGAGFDPRGVIVPRSGALCGQAERMEADTAISFEPEFPAGMILVSTEDAACEFRYSVDARRAECVPTIANPPVDIAAASGVLGGRDGPPGTLSVSAHRDGRIYIENRRAPGAVRITLRA</sequence>
<dbReference type="Gene3D" id="2.160.20.10">
    <property type="entry name" value="Single-stranded right-handed beta-helix, Pectin lyase-like"/>
    <property type="match status" value="1"/>
</dbReference>
<gene>
    <name evidence="1" type="ORF">SAMN04515678_102285</name>
</gene>